<dbReference type="Proteomes" id="UP000648239">
    <property type="component" value="Unassembled WGS sequence"/>
</dbReference>
<dbReference type="InterPro" id="IPR058534">
    <property type="entry name" value="YjdF"/>
</dbReference>
<organism evidence="2 3">
    <name type="scientific">Candidatus Polarisedimenticola svalbardensis</name>
    <dbReference type="NCBI Taxonomy" id="2886004"/>
    <lineage>
        <taxon>Bacteria</taxon>
        <taxon>Pseudomonadati</taxon>
        <taxon>Acidobacteriota</taxon>
        <taxon>Candidatus Polarisedimenticolia</taxon>
        <taxon>Candidatus Polarisedimenticolales</taxon>
        <taxon>Candidatus Polarisedimenticolaceae</taxon>
        <taxon>Candidatus Polarisedimenticola</taxon>
    </lineage>
</organism>
<feature type="transmembrane region" description="Helical" evidence="1">
    <location>
        <begin position="129"/>
        <end position="150"/>
    </location>
</feature>
<keyword evidence="1" id="KW-0812">Transmembrane</keyword>
<feature type="transmembrane region" description="Helical" evidence="1">
    <location>
        <begin position="180"/>
        <end position="197"/>
    </location>
</feature>
<comment type="caution">
    <text evidence="2">The sequence shown here is derived from an EMBL/GenBank/DDBJ whole genome shotgun (WGS) entry which is preliminary data.</text>
</comment>
<evidence type="ECO:0000313" key="2">
    <source>
        <dbReference type="EMBL" id="MBD3869511.1"/>
    </source>
</evidence>
<feature type="transmembrane region" description="Helical" evidence="1">
    <location>
        <begin position="61"/>
        <end position="80"/>
    </location>
</feature>
<keyword evidence="1" id="KW-1133">Transmembrane helix</keyword>
<proteinExistence type="predicted"/>
<protein>
    <submittedName>
        <fullName evidence="2">DUF2238 domain-containing protein</fullName>
    </submittedName>
</protein>
<dbReference type="AlphaFoldDB" id="A0A8J7C3S3"/>
<sequence>MQDHGPSTGKVPHVLLALYLIEFAILAIRPYDREVWWAENIPIMLIVGMLVYLYPRFRFSAGSYIAMSVLIFLHTVGGHFTFELVPFDTVTELFGFERNHYDRIAHFSVGFYAYPLAEILHRRRLVRSPWILLLFPVCAVFTIASLYEIIEWWYAALAGGKAGAAFLGSQGDIWDAQKDMLADGLGSICTVVTFGLVHRRNLIRD</sequence>
<keyword evidence="1" id="KW-0472">Membrane</keyword>
<feature type="transmembrane region" description="Helical" evidence="1">
    <location>
        <begin position="100"/>
        <end position="117"/>
    </location>
</feature>
<dbReference type="EMBL" id="JACXWD010000102">
    <property type="protein sequence ID" value="MBD3869511.1"/>
    <property type="molecule type" value="Genomic_DNA"/>
</dbReference>
<dbReference type="InterPro" id="IPR014509">
    <property type="entry name" value="YjdF-like"/>
</dbReference>
<gene>
    <name evidence="2" type="ORF">IFK94_15430</name>
</gene>
<name>A0A8J7C3S3_9BACT</name>
<evidence type="ECO:0000256" key="1">
    <source>
        <dbReference type="SAM" id="Phobius"/>
    </source>
</evidence>
<evidence type="ECO:0000313" key="3">
    <source>
        <dbReference type="Proteomes" id="UP000648239"/>
    </source>
</evidence>
<feature type="transmembrane region" description="Helical" evidence="1">
    <location>
        <begin position="12"/>
        <end position="29"/>
    </location>
</feature>
<reference evidence="2 3" key="1">
    <citation type="submission" date="2020-08" db="EMBL/GenBank/DDBJ databases">
        <title>Acidobacteriota in marine sediments use diverse sulfur dissimilation pathways.</title>
        <authorList>
            <person name="Wasmund K."/>
        </authorList>
    </citation>
    <scope>NUCLEOTIDE SEQUENCE [LARGE SCALE GENOMIC DNA]</scope>
    <source>
        <strain evidence="2">MAG AM4</strain>
    </source>
</reference>
<accession>A0A8J7C3S3</accession>
<feature type="transmembrane region" description="Helical" evidence="1">
    <location>
        <begin position="35"/>
        <end position="54"/>
    </location>
</feature>
<dbReference type="PIRSF" id="PIRSF020606">
    <property type="entry name" value="UCP020606"/>
    <property type="match status" value="1"/>
</dbReference>
<dbReference type="Pfam" id="PF09997">
    <property type="entry name" value="DUF2238"/>
    <property type="match status" value="1"/>
</dbReference>